<dbReference type="SUPFAM" id="SSF52540">
    <property type="entry name" value="P-loop containing nucleoside triphosphate hydrolases"/>
    <property type="match status" value="1"/>
</dbReference>
<dbReference type="Pfam" id="PF24883">
    <property type="entry name" value="NPHP3_N"/>
    <property type="match status" value="1"/>
</dbReference>
<dbReference type="InterPro" id="IPR007111">
    <property type="entry name" value="NACHT_NTPase"/>
</dbReference>
<dbReference type="Gene3D" id="2.130.10.10">
    <property type="entry name" value="YVTN repeat-like/Quinoprotein amine dehydrogenase"/>
    <property type="match status" value="3"/>
</dbReference>
<dbReference type="InterPro" id="IPR056884">
    <property type="entry name" value="NPHP3-like_N"/>
</dbReference>
<evidence type="ECO:0000313" key="5">
    <source>
        <dbReference type="Proteomes" id="UP001147747"/>
    </source>
</evidence>
<dbReference type="InterPro" id="IPR011047">
    <property type="entry name" value="Quinoprotein_ADH-like_sf"/>
</dbReference>
<dbReference type="OrthoDB" id="1577640at2759"/>
<comment type="caution">
    <text evidence="4">The sequence shown here is derived from an EMBL/GenBank/DDBJ whole genome shotgun (WGS) entry which is preliminary data.</text>
</comment>
<dbReference type="SMART" id="SM00320">
    <property type="entry name" value="WD40"/>
    <property type="match status" value="4"/>
</dbReference>
<organism evidence="4 5">
    <name type="scientific">Penicillium cosmopolitanum</name>
    <dbReference type="NCBI Taxonomy" id="1131564"/>
    <lineage>
        <taxon>Eukaryota</taxon>
        <taxon>Fungi</taxon>
        <taxon>Dikarya</taxon>
        <taxon>Ascomycota</taxon>
        <taxon>Pezizomycotina</taxon>
        <taxon>Eurotiomycetes</taxon>
        <taxon>Eurotiomycetidae</taxon>
        <taxon>Eurotiales</taxon>
        <taxon>Aspergillaceae</taxon>
        <taxon>Penicillium</taxon>
    </lineage>
</organism>
<feature type="domain" description="NACHT" evidence="3">
    <location>
        <begin position="48"/>
        <end position="196"/>
    </location>
</feature>
<dbReference type="PANTHER" id="PTHR10039">
    <property type="entry name" value="AMELOGENIN"/>
    <property type="match status" value="1"/>
</dbReference>
<dbReference type="PANTHER" id="PTHR10039:SF14">
    <property type="entry name" value="NACHT DOMAIN-CONTAINING PROTEIN"/>
    <property type="match status" value="1"/>
</dbReference>
<dbReference type="InterPro" id="IPR027417">
    <property type="entry name" value="P-loop_NTPase"/>
</dbReference>
<dbReference type="Gene3D" id="3.40.50.300">
    <property type="entry name" value="P-loop containing nucleotide triphosphate hydrolases"/>
    <property type="match status" value="1"/>
</dbReference>
<evidence type="ECO:0000256" key="1">
    <source>
        <dbReference type="ARBA" id="ARBA00022737"/>
    </source>
</evidence>
<dbReference type="Proteomes" id="UP001147747">
    <property type="component" value="Unassembled WGS sequence"/>
</dbReference>
<dbReference type="EMBL" id="JAPZBU010000012">
    <property type="protein sequence ID" value="KAJ5376494.1"/>
    <property type="molecule type" value="Genomic_DNA"/>
</dbReference>
<feature type="repeat" description="WD" evidence="2">
    <location>
        <begin position="1128"/>
        <end position="1169"/>
    </location>
</feature>
<reference evidence="4" key="2">
    <citation type="journal article" date="2023" name="IMA Fungus">
        <title>Comparative genomic study of the Penicillium genus elucidates a diverse pangenome and 15 lateral gene transfer events.</title>
        <authorList>
            <person name="Petersen C."/>
            <person name="Sorensen T."/>
            <person name="Nielsen M.R."/>
            <person name="Sondergaard T.E."/>
            <person name="Sorensen J.L."/>
            <person name="Fitzpatrick D.A."/>
            <person name="Frisvad J.C."/>
            <person name="Nielsen K.L."/>
        </authorList>
    </citation>
    <scope>NUCLEOTIDE SEQUENCE</scope>
    <source>
        <strain evidence="4">IBT 29677</strain>
    </source>
</reference>
<dbReference type="RefSeq" id="XP_056481524.1">
    <property type="nucleotide sequence ID" value="XM_056638017.1"/>
</dbReference>
<keyword evidence="2" id="KW-0853">WD repeat</keyword>
<protein>
    <submittedName>
        <fullName evidence="4">NACHT and WD40 domain protein</fullName>
    </submittedName>
</protein>
<gene>
    <name evidence="4" type="ORF">N7509_013380</name>
</gene>
<keyword evidence="5" id="KW-1185">Reference proteome</keyword>
<dbReference type="PROSITE" id="PS50082">
    <property type="entry name" value="WD_REPEATS_2"/>
    <property type="match status" value="1"/>
</dbReference>
<proteinExistence type="predicted"/>
<dbReference type="PROSITE" id="PS50837">
    <property type="entry name" value="NACHT"/>
    <property type="match status" value="1"/>
</dbReference>
<keyword evidence="1" id="KW-0677">Repeat</keyword>
<reference evidence="4" key="1">
    <citation type="submission" date="2022-12" db="EMBL/GenBank/DDBJ databases">
        <authorList>
            <person name="Petersen C."/>
        </authorList>
    </citation>
    <scope>NUCLEOTIDE SEQUENCE</scope>
    <source>
        <strain evidence="4">IBT 29677</strain>
    </source>
</reference>
<evidence type="ECO:0000259" key="3">
    <source>
        <dbReference type="PROSITE" id="PS50837"/>
    </source>
</evidence>
<name>A0A9W9VD97_9EURO</name>
<evidence type="ECO:0000313" key="4">
    <source>
        <dbReference type="EMBL" id="KAJ5376494.1"/>
    </source>
</evidence>
<accession>A0A9W9VD97</accession>
<dbReference type="SUPFAM" id="SSF50998">
    <property type="entry name" value="Quinoprotein alcohol dehydrogenase-like"/>
    <property type="match status" value="1"/>
</dbReference>
<dbReference type="InterPro" id="IPR015943">
    <property type="entry name" value="WD40/YVTN_repeat-like_dom_sf"/>
</dbReference>
<dbReference type="GeneID" id="81376997"/>
<evidence type="ECO:0000256" key="2">
    <source>
        <dbReference type="PROSITE-ProRule" id="PRU00221"/>
    </source>
</evidence>
<sequence>MEFDRLPAVFDAQFDSYINQHDEFCLRGTRTGVIDEISQWVNSPTGKPIFWLNGMAGTGKSTITRTLARDFKESNLLGASFFFKRGESNRGSMQWLLPTIAKQLAQSVPELRPGILNAVREDPDIATKGLPEQFDKLVLEPLIGVINSCRLSPIVIVIDALDECETQNDVEILLRLLPRIGQSKHMIARVFLTSRPEILIRLGFSEISNDARDLVLHQIPEEATEHDITLFLRHQMASIRRERLLPANWPNEKDLLDLTKLSVPLFIFAATMCRLFQDHQLDPVVCLSEVLSYGGEGSQLHGTYMPVLNRILDTRANKERVAEEFRAVVGAIILLDSSLSIASLSNLINIPESVIDTRLNSLHSVIRIPKERNMPLRLFHLSFRDFLLHPDTKKKSLLWIDEEDGHSNLALKCLALCRSLRRNICSLPSDGTLRKEIDQRTIDKCFSPETKYSCRFWAHHVKKSGDMMLLTREGFQFLREHFLHWLEAMNLLGLGSEAVSIIQDLKSDKIEKSEMYSFLREGERFAVNNQFIADKAPLQLYNSALIFAPKNSILRDLYRHEFPQWLKLLPEVNKLWEAGSRRLEGHKGEDDLELSHIAFSHDSQMIASCGSRRGILNDIHAVRHTIWVWHATTGVVQHTLSLQFDRTHGNVSSIAFAPDNQLLACRFEEGDVIVYDLIQRTVINTLLSPGLLRAMPRVFTTTTSLEAIRGVSPISKDGRKIAYSPLGEPIQIWNPLTSEKIHQSPFNNVGPITISSDGRLVASCLFYNIHKASSNIFNSSSNEGETEVFVQAGYQLERRADVVTALKIWDTVTGTTEVMDSPFNHSTSVLQPLSFPHNSDYFDCGYWPRLTFSPNGQILAVQSNPFIQLWDIPKKALKWKLKGNSDYLAFSFDDILLASGTRFNTIRVWNLVSGTLQHVFCDFGGLISLTLSPNGYILASKSSDGIIQLRDLGVICEETVSDVFEWFEDDRRRQVILRPSEFSSFNPPSPFSKSNYRTQHPLVKKGKLQASSSPSPQNIRLMAISPDCRLLVSLVYTMNEDPWAQLWDISEDMTFSLWNMAQGSIAHIDLISMSHLDVDPHEGKSVWVLDPLVAFSRNGRVAYTGPNSDGRLAINLCETTSGMLCHVLNSQSSGFRLLCFSPDGQSLAAVTSHKKISVWDVNSGRLSHNFDEKEFINKIQFTVDSSVLISNLEPSRPQDCPMHLIGHLKGLSWDMSVTLRDEWISHRGEDILWLPSEFRPHFDVLVVKNTLIMAHITGQVSFMGFDFTHLHGSSANTEVRRDL</sequence>
<dbReference type="InterPro" id="IPR001680">
    <property type="entry name" value="WD40_rpt"/>
</dbReference>